<keyword evidence="5" id="KW-0808">Transferase</keyword>
<feature type="domain" description="HAMP" evidence="13">
    <location>
        <begin position="184"/>
        <end position="237"/>
    </location>
</feature>
<dbReference type="AlphaFoldDB" id="A0A4D4J3S4"/>
<dbReference type="SMART" id="SM00388">
    <property type="entry name" value="HisKA"/>
    <property type="match status" value="1"/>
</dbReference>
<reference evidence="15" key="1">
    <citation type="submission" date="2019-04" db="EMBL/GenBank/DDBJ databases">
        <title>Draft genome sequence of Pseudonocardiaceae bacterium SL3-2-4.</title>
        <authorList>
            <person name="Ningsih F."/>
            <person name="Yokota A."/>
            <person name="Sakai Y."/>
            <person name="Nanatani K."/>
            <person name="Yabe S."/>
            <person name="Oetari A."/>
            <person name="Sjamsuridzal W."/>
        </authorList>
    </citation>
    <scope>NUCLEOTIDE SEQUENCE [LARGE SCALE GENOMIC DNA]</scope>
    <source>
        <strain evidence="15">SL3-2-4</strain>
    </source>
</reference>
<dbReference type="EMBL" id="BJFL01000001">
    <property type="protein sequence ID" value="GDY28623.1"/>
    <property type="molecule type" value="Genomic_DNA"/>
</dbReference>
<keyword evidence="4" id="KW-0597">Phosphoprotein</keyword>
<organism evidence="14 15">
    <name type="scientific">Gandjariella thermophila</name>
    <dbReference type="NCBI Taxonomy" id="1931992"/>
    <lineage>
        <taxon>Bacteria</taxon>
        <taxon>Bacillati</taxon>
        <taxon>Actinomycetota</taxon>
        <taxon>Actinomycetes</taxon>
        <taxon>Pseudonocardiales</taxon>
        <taxon>Pseudonocardiaceae</taxon>
        <taxon>Gandjariella</taxon>
    </lineage>
</organism>
<dbReference type="Gene3D" id="3.30.565.10">
    <property type="entry name" value="Histidine kinase-like ATPase, C-terminal domain"/>
    <property type="match status" value="1"/>
</dbReference>
<dbReference type="Gene3D" id="6.10.340.10">
    <property type="match status" value="1"/>
</dbReference>
<evidence type="ECO:0000259" key="13">
    <source>
        <dbReference type="PROSITE" id="PS50885"/>
    </source>
</evidence>
<dbReference type="Gene3D" id="1.10.287.130">
    <property type="match status" value="1"/>
</dbReference>
<dbReference type="CDD" id="cd00075">
    <property type="entry name" value="HATPase"/>
    <property type="match status" value="1"/>
</dbReference>
<keyword evidence="9" id="KW-0902">Two-component regulatory system</keyword>
<dbReference type="CDD" id="cd06225">
    <property type="entry name" value="HAMP"/>
    <property type="match status" value="1"/>
</dbReference>
<evidence type="ECO:0000256" key="1">
    <source>
        <dbReference type="ARBA" id="ARBA00000085"/>
    </source>
</evidence>
<dbReference type="SMART" id="SM00387">
    <property type="entry name" value="HATPase_c"/>
    <property type="match status" value="1"/>
</dbReference>
<dbReference type="GO" id="GO:0005886">
    <property type="term" value="C:plasma membrane"/>
    <property type="evidence" value="ECO:0007669"/>
    <property type="project" value="UniProtKB-SubCell"/>
</dbReference>
<evidence type="ECO:0000256" key="8">
    <source>
        <dbReference type="ARBA" id="ARBA00022989"/>
    </source>
</evidence>
<sequence length="472" mass="48906">MRTRLLLVLLGFATAAVAGFVWPLLMVTAEKRTQQLVISRTADLDRFAVLAQQAATSGDAGQLRDEVTRYAELYGEPVVVVDARRHPVVESGGMRADDPALAPLVDGALRNQPARPISAVRPWSTGDVLLARPAGTGTRVDGAVVLRASVRAAAADVARGWAEVLAGAVVAAAVFAGLAVALARWVLRPLAELGRAVHAVAAGQRGTHVTGRGGPRELRVLASSFNRMSDAVAAAADQQRRLVADASHQLRNPMAALRLRVDTLAGRIDPAGRDAYASTVAEVERLESLLDGLLALASAETTATALAAGGEPGAAPRCDARAVVRERVDAWRAAAERAGLRIDGPPADPDAVPVGCPDAELAQVLDVLLDNAVKYAEGGTGVLVRCAAAEGRATISVTDDGPGLPAEELPLATRRFWRSGRHRGARGTGLGLAIAEQLVTARGGTLSVASVDPHGLVVRVGLPLVTNPEVAG</sequence>
<accession>A0A4D4J3S4</accession>
<name>A0A4D4J3S4_9PSEU</name>
<dbReference type="OrthoDB" id="9786919at2"/>
<evidence type="ECO:0000256" key="7">
    <source>
        <dbReference type="ARBA" id="ARBA00022777"/>
    </source>
</evidence>
<dbReference type="InterPro" id="IPR003594">
    <property type="entry name" value="HATPase_dom"/>
</dbReference>
<feature type="domain" description="Histidine kinase" evidence="12">
    <location>
        <begin position="245"/>
        <end position="466"/>
    </location>
</feature>
<dbReference type="RefSeq" id="WP_137811822.1">
    <property type="nucleotide sequence ID" value="NZ_BJFL01000001.1"/>
</dbReference>
<dbReference type="Pfam" id="PF00512">
    <property type="entry name" value="HisKA"/>
    <property type="match status" value="1"/>
</dbReference>
<dbReference type="CDD" id="cd00082">
    <property type="entry name" value="HisKA"/>
    <property type="match status" value="1"/>
</dbReference>
<dbReference type="SUPFAM" id="SSF55874">
    <property type="entry name" value="ATPase domain of HSP90 chaperone/DNA topoisomerase II/histidine kinase"/>
    <property type="match status" value="1"/>
</dbReference>
<comment type="caution">
    <text evidence="14">The sequence shown here is derived from an EMBL/GenBank/DDBJ whole genome shotgun (WGS) entry which is preliminary data.</text>
</comment>
<dbReference type="PANTHER" id="PTHR45436:SF5">
    <property type="entry name" value="SENSOR HISTIDINE KINASE TRCS"/>
    <property type="match status" value="1"/>
</dbReference>
<keyword evidence="8 11" id="KW-1133">Transmembrane helix</keyword>
<dbReference type="EC" id="2.7.13.3" evidence="3"/>
<dbReference type="InterPro" id="IPR036097">
    <property type="entry name" value="HisK_dim/P_sf"/>
</dbReference>
<evidence type="ECO:0000256" key="11">
    <source>
        <dbReference type="SAM" id="Phobius"/>
    </source>
</evidence>
<dbReference type="PROSITE" id="PS50885">
    <property type="entry name" value="HAMP"/>
    <property type="match status" value="1"/>
</dbReference>
<evidence type="ECO:0000256" key="10">
    <source>
        <dbReference type="ARBA" id="ARBA00023136"/>
    </source>
</evidence>
<evidence type="ECO:0000259" key="12">
    <source>
        <dbReference type="PROSITE" id="PS50109"/>
    </source>
</evidence>
<dbReference type="PROSITE" id="PS50109">
    <property type="entry name" value="HIS_KIN"/>
    <property type="match status" value="1"/>
</dbReference>
<proteinExistence type="predicted"/>
<dbReference type="InterPro" id="IPR003660">
    <property type="entry name" value="HAMP_dom"/>
</dbReference>
<keyword evidence="15" id="KW-1185">Reference proteome</keyword>
<dbReference type="GO" id="GO:0000155">
    <property type="term" value="F:phosphorelay sensor kinase activity"/>
    <property type="evidence" value="ECO:0007669"/>
    <property type="project" value="InterPro"/>
</dbReference>
<evidence type="ECO:0000256" key="4">
    <source>
        <dbReference type="ARBA" id="ARBA00022553"/>
    </source>
</evidence>
<dbReference type="Pfam" id="PF00672">
    <property type="entry name" value="HAMP"/>
    <property type="match status" value="1"/>
</dbReference>
<comment type="catalytic activity">
    <reaction evidence="1">
        <text>ATP + protein L-histidine = ADP + protein N-phospho-L-histidine.</text>
        <dbReference type="EC" id="2.7.13.3"/>
    </reaction>
</comment>
<evidence type="ECO:0000313" key="15">
    <source>
        <dbReference type="Proteomes" id="UP000298860"/>
    </source>
</evidence>
<protein>
    <recommendedName>
        <fullName evidence="3">histidine kinase</fullName>
        <ecNumber evidence="3">2.7.13.3</ecNumber>
    </recommendedName>
</protein>
<evidence type="ECO:0000256" key="5">
    <source>
        <dbReference type="ARBA" id="ARBA00022679"/>
    </source>
</evidence>
<keyword evidence="10 11" id="KW-0472">Membrane</keyword>
<dbReference type="InterPro" id="IPR050428">
    <property type="entry name" value="TCS_sensor_his_kinase"/>
</dbReference>
<feature type="transmembrane region" description="Helical" evidence="11">
    <location>
        <begin position="164"/>
        <end position="187"/>
    </location>
</feature>
<evidence type="ECO:0000256" key="6">
    <source>
        <dbReference type="ARBA" id="ARBA00022692"/>
    </source>
</evidence>
<dbReference type="InterPro" id="IPR004358">
    <property type="entry name" value="Sig_transdc_His_kin-like_C"/>
</dbReference>
<dbReference type="SUPFAM" id="SSF158472">
    <property type="entry name" value="HAMP domain-like"/>
    <property type="match status" value="1"/>
</dbReference>
<evidence type="ECO:0000256" key="3">
    <source>
        <dbReference type="ARBA" id="ARBA00012438"/>
    </source>
</evidence>
<dbReference type="InterPro" id="IPR036890">
    <property type="entry name" value="HATPase_C_sf"/>
</dbReference>
<dbReference type="SUPFAM" id="SSF47384">
    <property type="entry name" value="Homodimeric domain of signal transducing histidine kinase"/>
    <property type="match status" value="1"/>
</dbReference>
<comment type="subcellular location">
    <subcellularLocation>
        <location evidence="2">Cell membrane</location>
    </subcellularLocation>
</comment>
<dbReference type="InterPro" id="IPR003661">
    <property type="entry name" value="HisK_dim/P_dom"/>
</dbReference>
<dbReference type="Pfam" id="PF02518">
    <property type="entry name" value="HATPase_c"/>
    <property type="match status" value="1"/>
</dbReference>
<keyword evidence="6 11" id="KW-0812">Transmembrane</keyword>
<evidence type="ECO:0000256" key="2">
    <source>
        <dbReference type="ARBA" id="ARBA00004236"/>
    </source>
</evidence>
<dbReference type="PRINTS" id="PR00344">
    <property type="entry name" value="BCTRLSENSOR"/>
</dbReference>
<keyword evidence="7 14" id="KW-0418">Kinase</keyword>
<dbReference type="SMART" id="SM00304">
    <property type="entry name" value="HAMP"/>
    <property type="match status" value="1"/>
</dbReference>
<evidence type="ECO:0000256" key="9">
    <source>
        <dbReference type="ARBA" id="ARBA00023012"/>
    </source>
</evidence>
<gene>
    <name evidence="14" type="ORF">GTS_02560</name>
</gene>
<dbReference type="PANTHER" id="PTHR45436">
    <property type="entry name" value="SENSOR HISTIDINE KINASE YKOH"/>
    <property type="match status" value="1"/>
</dbReference>
<dbReference type="InterPro" id="IPR005467">
    <property type="entry name" value="His_kinase_dom"/>
</dbReference>
<dbReference type="Proteomes" id="UP000298860">
    <property type="component" value="Unassembled WGS sequence"/>
</dbReference>
<evidence type="ECO:0000313" key="14">
    <source>
        <dbReference type="EMBL" id="GDY28623.1"/>
    </source>
</evidence>